<accession>A0A2G1QID1</accession>
<organism evidence="1 2">
    <name type="scientific">Zhengella mangrovi</name>
    <dbReference type="NCBI Taxonomy" id="1982044"/>
    <lineage>
        <taxon>Bacteria</taxon>
        <taxon>Pseudomonadati</taxon>
        <taxon>Pseudomonadota</taxon>
        <taxon>Alphaproteobacteria</taxon>
        <taxon>Hyphomicrobiales</taxon>
        <taxon>Notoacmeibacteraceae</taxon>
        <taxon>Zhengella</taxon>
    </lineage>
</organism>
<gene>
    <name evidence="1" type="ORF">CSC94_19950</name>
</gene>
<name>A0A2G1QID1_9HYPH</name>
<reference evidence="1 2" key="1">
    <citation type="submission" date="2017-10" db="EMBL/GenBank/DDBJ databases">
        <title>Sedimentibacterium mangrovi gen. nov., sp. nov., a novel member of family Phyllobacteriacea isolated from mangrove sediment.</title>
        <authorList>
            <person name="Liao H."/>
            <person name="Tian Y."/>
        </authorList>
    </citation>
    <scope>NUCLEOTIDE SEQUENCE [LARGE SCALE GENOMIC DNA]</scope>
    <source>
        <strain evidence="1 2">X9-2-2</strain>
    </source>
</reference>
<dbReference type="Gene3D" id="1.10.10.2830">
    <property type="match status" value="1"/>
</dbReference>
<keyword evidence="2" id="KW-1185">Reference proteome</keyword>
<dbReference type="SUPFAM" id="SSF109709">
    <property type="entry name" value="KorB DNA-binding domain-like"/>
    <property type="match status" value="1"/>
</dbReference>
<evidence type="ECO:0000313" key="1">
    <source>
        <dbReference type="EMBL" id="PHP65272.1"/>
    </source>
</evidence>
<proteinExistence type="predicted"/>
<evidence type="ECO:0000313" key="2">
    <source>
        <dbReference type="Proteomes" id="UP000221168"/>
    </source>
</evidence>
<comment type="caution">
    <text evidence="1">The sequence shown here is derived from an EMBL/GenBank/DDBJ whole genome shotgun (WGS) entry which is preliminary data.</text>
</comment>
<dbReference type="Proteomes" id="UP000221168">
    <property type="component" value="Unassembled WGS sequence"/>
</dbReference>
<evidence type="ECO:0008006" key="3">
    <source>
        <dbReference type="Google" id="ProtNLM"/>
    </source>
</evidence>
<protein>
    <recommendedName>
        <fullName evidence="3">LacI family transcriptional regulator</fullName>
    </recommendedName>
</protein>
<sequence>MIGPDGASAHSRRRIDSTLAKALARVHRWNRMLESGEVTTIKDIARAEKISPSYINRVLRLTLLAPDIVEAILDGRQGPEVTVENLIEPFPVEWAEQSL</sequence>
<dbReference type="OrthoDB" id="1550462at2"/>
<dbReference type="AlphaFoldDB" id="A0A2G1QID1"/>
<dbReference type="EMBL" id="PDVP01000017">
    <property type="protein sequence ID" value="PHP65272.1"/>
    <property type="molecule type" value="Genomic_DNA"/>
</dbReference>